<comment type="caution">
    <text evidence="2">The sequence shown here is derived from an EMBL/GenBank/DDBJ whole genome shotgun (WGS) entry which is preliminary data.</text>
</comment>
<dbReference type="CDD" id="cd00371">
    <property type="entry name" value="HMA"/>
    <property type="match status" value="1"/>
</dbReference>
<accession>A0A2S4ZYC5</accession>
<dbReference type="SUPFAM" id="SSF55008">
    <property type="entry name" value="HMA, heavy metal-associated domain"/>
    <property type="match status" value="1"/>
</dbReference>
<name>A0A2S4ZYC5_9SPHI</name>
<dbReference type="PROSITE" id="PS50846">
    <property type="entry name" value="HMA_2"/>
    <property type="match status" value="1"/>
</dbReference>
<dbReference type="OrthoDB" id="677920at2"/>
<evidence type="ECO:0000313" key="2">
    <source>
        <dbReference type="EMBL" id="POY35360.1"/>
    </source>
</evidence>
<dbReference type="GO" id="GO:0046872">
    <property type="term" value="F:metal ion binding"/>
    <property type="evidence" value="ECO:0007669"/>
    <property type="project" value="InterPro"/>
</dbReference>
<dbReference type="Pfam" id="PF00403">
    <property type="entry name" value="HMA"/>
    <property type="match status" value="1"/>
</dbReference>
<keyword evidence="3" id="KW-1185">Reference proteome</keyword>
<dbReference type="InterPro" id="IPR006121">
    <property type="entry name" value="HMA_dom"/>
</dbReference>
<organism evidence="2 3">
    <name type="scientific">Solitalea longa</name>
    <dbReference type="NCBI Taxonomy" id="2079460"/>
    <lineage>
        <taxon>Bacteria</taxon>
        <taxon>Pseudomonadati</taxon>
        <taxon>Bacteroidota</taxon>
        <taxon>Sphingobacteriia</taxon>
        <taxon>Sphingobacteriales</taxon>
        <taxon>Sphingobacteriaceae</taxon>
        <taxon>Solitalea</taxon>
    </lineage>
</organism>
<reference evidence="2 3" key="1">
    <citation type="submission" date="2018-01" db="EMBL/GenBank/DDBJ databases">
        <authorList>
            <person name="Gaut B.S."/>
            <person name="Morton B.R."/>
            <person name="Clegg M.T."/>
            <person name="Duvall M.R."/>
        </authorList>
    </citation>
    <scope>NUCLEOTIDE SEQUENCE [LARGE SCALE GENOMIC DNA]</scope>
    <source>
        <strain evidence="2 3">HR-AV</strain>
    </source>
</reference>
<dbReference type="InterPro" id="IPR036163">
    <property type="entry name" value="HMA_dom_sf"/>
</dbReference>
<proteinExistence type="predicted"/>
<dbReference type="Gene3D" id="3.30.70.100">
    <property type="match status" value="1"/>
</dbReference>
<dbReference type="AlphaFoldDB" id="A0A2S4ZYC5"/>
<gene>
    <name evidence="2" type="ORF">C3K47_14945</name>
</gene>
<sequence>MMLLKFKTNIKCTGCIATITPELNGLKEVKHWEVDLASTDKVLTVEGENIQSSQVKDALKSVGYQAEEI</sequence>
<dbReference type="Proteomes" id="UP000236893">
    <property type="component" value="Unassembled WGS sequence"/>
</dbReference>
<dbReference type="EMBL" id="PQVF01000011">
    <property type="protein sequence ID" value="POY35360.1"/>
    <property type="molecule type" value="Genomic_DNA"/>
</dbReference>
<feature type="domain" description="HMA" evidence="1">
    <location>
        <begin position="1"/>
        <end position="67"/>
    </location>
</feature>
<protein>
    <recommendedName>
        <fullName evidence="1">HMA domain-containing protein</fullName>
    </recommendedName>
</protein>
<evidence type="ECO:0000259" key="1">
    <source>
        <dbReference type="PROSITE" id="PS50846"/>
    </source>
</evidence>
<evidence type="ECO:0000313" key="3">
    <source>
        <dbReference type="Proteomes" id="UP000236893"/>
    </source>
</evidence>